<keyword evidence="5" id="KW-1185">Reference proteome</keyword>
<feature type="domain" description="NAD-dependent epimerase/dehydratase" evidence="2">
    <location>
        <begin position="6"/>
        <end position="225"/>
    </location>
</feature>
<dbReference type="Pfam" id="PF08338">
    <property type="entry name" value="DUF1731"/>
    <property type="match status" value="1"/>
</dbReference>
<protein>
    <submittedName>
        <fullName evidence="4">TIGR01777 family protein</fullName>
    </submittedName>
</protein>
<evidence type="ECO:0000259" key="2">
    <source>
        <dbReference type="Pfam" id="PF01370"/>
    </source>
</evidence>
<proteinExistence type="inferred from homology"/>
<name>A0A1C3CYQ6_9GAMM</name>
<reference evidence="4 5" key="1">
    <citation type="submission" date="2016-07" db="EMBL/GenBank/DDBJ databases">
        <title>Acinetobacter sp. ANC 4603.</title>
        <authorList>
            <person name="Radolfova-Krizova L."/>
            <person name="Nemec A."/>
        </authorList>
    </citation>
    <scope>NUCLEOTIDE SEQUENCE [LARGE SCALE GENOMIC DNA]</scope>
    <source>
        <strain evidence="4 5">ANC 4603</strain>
    </source>
</reference>
<dbReference type="Proteomes" id="UP000186553">
    <property type="component" value="Unassembled WGS sequence"/>
</dbReference>
<dbReference type="InterPro" id="IPR001509">
    <property type="entry name" value="Epimerase_deHydtase"/>
</dbReference>
<feature type="domain" description="DUF1731" evidence="3">
    <location>
        <begin position="252"/>
        <end position="298"/>
    </location>
</feature>
<dbReference type="RefSeq" id="WP_068886543.1">
    <property type="nucleotide sequence ID" value="NZ_CBCRUU010000001.1"/>
</dbReference>
<evidence type="ECO:0000256" key="1">
    <source>
        <dbReference type="ARBA" id="ARBA00009353"/>
    </source>
</evidence>
<dbReference type="EMBL" id="MBDL01000008">
    <property type="protein sequence ID" value="ODA13747.1"/>
    <property type="molecule type" value="Genomic_DNA"/>
</dbReference>
<gene>
    <name evidence="4" type="ORF">BBP83_05100</name>
</gene>
<accession>A0A1C3CYQ6</accession>
<dbReference type="SUPFAM" id="SSF51735">
    <property type="entry name" value="NAD(P)-binding Rossmann-fold domains"/>
    <property type="match status" value="1"/>
</dbReference>
<evidence type="ECO:0000313" key="4">
    <source>
        <dbReference type="EMBL" id="ODA13747.1"/>
    </source>
</evidence>
<evidence type="ECO:0000259" key="3">
    <source>
        <dbReference type="Pfam" id="PF08338"/>
    </source>
</evidence>
<dbReference type="Gene3D" id="3.40.50.720">
    <property type="entry name" value="NAD(P)-binding Rossmann-like Domain"/>
    <property type="match status" value="1"/>
</dbReference>
<dbReference type="AlphaFoldDB" id="A0A1C3CYQ6"/>
<dbReference type="PANTHER" id="PTHR11092">
    <property type="entry name" value="SUGAR NUCLEOTIDE EPIMERASE RELATED"/>
    <property type="match status" value="1"/>
</dbReference>
<dbReference type="NCBIfam" id="TIGR01777">
    <property type="entry name" value="yfcH"/>
    <property type="match status" value="1"/>
</dbReference>
<dbReference type="InterPro" id="IPR010099">
    <property type="entry name" value="SDR39U1"/>
</dbReference>
<evidence type="ECO:0000313" key="5">
    <source>
        <dbReference type="Proteomes" id="UP000186553"/>
    </source>
</evidence>
<dbReference type="InterPro" id="IPR036291">
    <property type="entry name" value="NAD(P)-bd_dom_sf"/>
</dbReference>
<organism evidence="4 5">
    <name type="scientific">Acinetobacter celticus</name>
    <dbReference type="NCBI Taxonomy" id="1891224"/>
    <lineage>
        <taxon>Bacteria</taxon>
        <taxon>Pseudomonadati</taxon>
        <taxon>Pseudomonadota</taxon>
        <taxon>Gammaproteobacteria</taxon>
        <taxon>Moraxellales</taxon>
        <taxon>Moraxellaceae</taxon>
        <taxon>Acinetobacter</taxon>
    </lineage>
</organism>
<dbReference type="InterPro" id="IPR013549">
    <property type="entry name" value="DUF1731"/>
</dbReference>
<comment type="caution">
    <text evidence="4">The sequence shown here is derived from an EMBL/GenBank/DDBJ whole genome shotgun (WGS) entry which is preliminary data.</text>
</comment>
<comment type="similarity">
    <text evidence="1">Belongs to the NAD(P)-dependent epimerase/dehydratase family. SDR39U1 subfamily.</text>
</comment>
<dbReference type="Pfam" id="PF01370">
    <property type="entry name" value="Epimerase"/>
    <property type="match status" value="1"/>
</dbReference>
<sequence length="300" mass="34080">MQKERVLITGASGFIGTRLIQYLLSKDYAVVGLSRQSTRLSNHPDMLWIQQLDELKTDRIDYVINLAGESIGKGRWTEQRKQQLIQSRVETTTNLYRYLERRRIQPKCIISGSAVGYYGIDAEEKWLNACTEYSPYQLIFQSELCQQWEASALQFPHQNTKIIRLGIVLSAKGGILPQMLMPIRLNLVGKIGHGRQPVVWVHIQDVLSAIEFLMTKQTQSNVFNLTAPERVTQVQFSILAAQQLKKHPLLNMPAFVFKCILGEQSQLVLNGQYVKPQALTEAGFSFKYPTLKEALANLLG</sequence>
<dbReference type="OrthoDB" id="9801773at2"/>
<dbReference type="STRING" id="1891224.BBP83_05100"/>
<dbReference type="PANTHER" id="PTHR11092:SF0">
    <property type="entry name" value="EPIMERASE FAMILY PROTEIN SDR39U1"/>
    <property type="match status" value="1"/>
</dbReference>